<feature type="transmembrane region" description="Helical" evidence="1">
    <location>
        <begin position="86"/>
        <end position="104"/>
    </location>
</feature>
<name>A0A2M7AR01_9BACT</name>
<dbReference type="EMBL" id="PEWA01000064">
    <property type="protein sequence ID" value="PIU72909.1"/>
    <property type="molecule type" value="Genomic_DNA"/>
</dbReference>
<dbReference type="InterPro" id="IPR003675">
    <property type="entry name" value="Rce1/LyrA-like_dom"/>
</dbReference>
<accession>A0A2M7AR01</accession>
<feature type="domain" description="CAAX prenyl protease 2/Lysostaphin resistance protein A-like" evidence="2">
    <location>
        <begin position="39"/>
        <end position="119"/>
    </location>
</feature>
<proteinExistence type="predicted"/>
<evidence type="ECO:0000313" key="3">
    <source>
        <dbReference type="EMBL" id="PIU72909.1"/>
    </source>
</evidence>
<organism evidence="3 4">
    <name type="scientific">Candidatus Shapirobacteria bacterium CG06_land_8_20_14_3_00_40_12</name>
    <dbReference type="NCBI Taxonomy" id="1974881"/>
    <lineage>
        <taxon>Bacteria</taxon>
        <taxon>Candidatus Shapironibacteriota</taxon>
    </lineage>
</organism>
<protein>
    <recommendedName>
        <fullName evidence="2">CAAX prenyl protease 2/Lysostaphin resistance protein A-like domain-containing protein</fullName>
    </recommendedName>
</protein>
<sequence length="126" mass="14738">MLFGLSFGILYSLAIFLAKHIHFGSNIFNQFIGGIKLPYLILYIIYPFTIAFSEEFIFRYIFVNKMGVLPAALIFTVLHWRPNFPTPFFIPVFFFGLCQSRLFYKTKSIWSPIISHLMATYSLLFI</sequence>
<dbReference type="GO" id="GO:0080120">
    <property type="term" value="P:CAAX-box protein maturation"/>
    <property type="evidence" value="ECO:0007669"/>
    <property type="project" value="UniProtKB-ARBA"/>
</dbReference>
<evidence type="ECO:0000256" key="1">
    <source>
        <dbReference type="SAM" id="Phobius"/>
    </source>
</evidence>
<dbReference type="Proteomes" id="UP000231407">
    <property type="component" value="Unassembled WGS sequence"/>
</dbReference>
<keyword evidence="1" id="KW-0472">Membrane</keyword>
<dbReference type="Pfam" id="PF02517">
    <property type="entry name" value="Rce1-like"/>
    <property type="match status" value="1"/>
</dbReference>
<reference evidence="4" key="1">
    <citation type="submission" date="2017-09" db="EMBL/GenBank/DDBJ databases">
        <title>Depth-based differentiation of microbial function through sediment-hosted aquifers and enrichment of novel symbionts in the deep terrestrial subsurface.</title>
        <authorList>
            <person name="Probst A.J."/>
            <person name="Ladd B."/>
            <person name="Jarett J.K."/>
            <person name="Geller-Mcgrath D.E."/>
            <person name="Sieber C.M.K."/>
            <person name="Emerson J.B."/>
            <person name="Anantharaman K."/>
            <person name="Thomas B.C."/>
            <person name="Malmstrom R."/>
            <person name="Stieglmeier M."/>
            <person name="Klingl A."/>
            <person name="Woyke T."/>
            <person name="Ryan C.M."/>
            <person name="Banfield J.F."/>
        </authorList>
    </citation>
    <scope>NUCLEOTIDE SEQUENCE [LARGE SCALE GENOMIC DNA]</scope>
</reference>
<feature type="transmembrane region" description="Helical" evidence="1">
    <location>
        <begin position="28"/>
        <end position="48"/>
    </location>
</feature>
<gene>
    <name evidence="3" type="ORF">COS78_04460</name>
</gene>
<keyword evidence="1" id="KW-1133">Transmembrane helix</keyword>
<keyword evidence="1" id="KW-0812">Transmembrane</keyword>
<dbReference type="GO" id="GO:0004175">
    <property type="term" value="F:endopeptidase activity"/>
    <property type="evidence" value="ECO:0007669"/>
    <property type="project" value="UniProtKB-ARBA"/>
</dbReference>
<evidence type="ECO:0000259" key="2">
    <source>
        <dbReference type="Pfam" id="PF02517"/>
    </source>
</evidence>
<comment type="caution">
    <text evidence="3">The sequence shown here is derived from an EMBL/GenBank/DDBJ whole genome shotgun (WGS) entry which is preliminary data.</text>
</comment>
<feature type="transmembrane region" description="Helical" evidence="1">
    <location>
        <begin position="60"/>
        <end position="80"/>
    </location>
</feature>
<evidence type="ECO:0000313" key="4">
    <source>
        <dbReference type="Proteomes" id="UP000231407"/>
    </source>
</evidence>
<dbReference type="AlphaFoldDB" id="A0A2M7AR01"/>